<dbReference type="PRINTS" id="PR00344">
    <property type="entry name" value="BCTRLSENSOR"/>
</dbReference>
<dbReference type="SUPFAM" id="SSF55785">
    <property type="entry name" value="PYP-like sensor domain (PAS domain)"/>
    <property type="match status" value="1"/>
</dbReference>
<evidence type="ECO:0000256" key="7">
    <source>
        <dbReference type="SAM" id="Phobius"/>
    </source>
</evidence>
<dbReference type="PANTHER" id="PTHR43304">
    <property type="entry name" value="PHYTOCHROME-LIKE PROTEIN CPH1"/>
    <property type="match status" value="1"/>
</dbReference>
<dbReference type="GO" id="GO:0016020">
    <property type="term" value="C:membrane"/>
    <property type="evidence" value="ECO:0007669"/>
    <property type="project" value="UniProtKB-SubCell"/>
</dbReference>
<evidence type="ECO:0000256" key="3">
    <source>
        <dbReference type="ARBA" id="ARBA00012438"/>
    </source>
</evidence>
<dbReference type="OrthoDB" id="9795133at2"/>
<protein>
    <recommendedName>
        <fullName evidence="3">histidine kinase</fullName>
        <ecNumber evidence="3">2.7.13.3</ecNumber>
    </recommendedName>
</protein>
<dbReference type="InterPro" id="IPR004358">
    <property type="entry name" value="Sig_transdc_His_kin-like_C"/>
</dbReference>
<evidence type="ECO:0000256" key="4">
    <source>
        <dbReference type="ARBA" id="ARBA00022553"/>
    </source>
</evidence>
<dbReference type="InterPro" id="IPR035965">
    <property type="entry name" value="PAS-like_dom_sf"/>
</dbReference>
<keyword evidence="11" id="KW-1185">Reference proteome</keyword>
<accession>A0A364P273</accession>
<comment type="catalytic activity">
    <reaction evidence="1">
        <text>ATP + protein L-histidine = ADP + protein N-phospho-L-histidine.</text>
        <dbReference type="EC" id="2.7.13.3"/>
    </reaction>
</comment>
<dbReference type="InterPro" id="IPR003661">
    <property type="entry name" value="HisK_dim/P_dom"/>
</dbReference>
<gene>
    <name evidence="10" type="ORF">CU669_04780</name>
</gene>
<evidence type="ECO:0000256" key="2">
    <source>
        <dbReference type="ARBA" id="ARBA00004370"/>
    </source>
</evidence>
<evidence type="ECO:0000256" key="5">
    <source>
        <dbReference type="ARBA" id="ARBA00022679"/>
    </source>
</evidence>
<feature type="domain" description="Histidine kinase" evidence="8">
    <location>
        <begin position="412"/>
        <end position="626"/>
    </location>
</feature>
<feature type="domain" description="HAMP" evidence="9">
    <location>
        <begin position="175"/>
        <end position="230"/>
    </location>
</feature>
<keyword evidence="7" id="KW-1133">Transmembrane helix</keyword>
<dbReference type="PROSITE" id="PS50885">
    <property type="entry name" value="HAMP"/>
    <property type="match status" value="1"/>
</dbReference>
<evidence type="ECO:0000256" key="1">
    <source>
        <dbReference type="ARBA" id="ARBA00000085"/>
    </source>
</evidence>
<keyword evidence="4" id="KW-0597">Phosphoprotein</keyword>
<proteinExistence type="predicted"/>
<sequence length="643" mass="70850">MDSALLRPRRPLARRLMARLFLISLAVTIAVSVALVGAEYVQAKTHAIERFEQIEGSTLASIRENAWLQDRERLDSLVQGITNLAYIRRAVVADDDGRVMAAAGEEGGEDPLVRTYRLTRSYLGREVDLGTLTITASLADIRRPILERAWMVLLADLIIALAVSAALYRLVQPLVTLPLERMAAHARALGRADLGALPAPPWPTDGANDEFLDLAIAFGDMSQAIRQSYQAMVDSETRYRTLFDSSPVSLWEEDFSAVKAAIDTVRRNIGSDFFGYLRQHPEFVRQCAALVRVIEVNTATLALHGAPDRDALLGNLGTTFTAKSFEAFERQLLAIWVGEWQLAVDAEVRTLDGQRRQVVVNWLVPEGHRQTLERVVVALEDVTERVAAEHSLEASMTRLMEANSELERFAFVAAHDLQEPVRGIVSFSQLLRRKLGETIDIEAHEFLDYLAAAAERMQAQVLGLISYTRVGGASRSFDATALDQALSVARDTLAATITATGAVIETSALPMVHGDASQLSEVFRNLIDNALKFAQPGVSPRILVDAKRNDSEWLIRVEDNGIGIDPRYAGEIFQVFRRLHGPGIYPGTGIGLATCRRIIERHGGRIWVDFSRSEGATLCFTLPAAQTVQQLGLRPQGSPNTAR</sequence>
<keyword evidence="7" id="KW-0812">Transmembrane</keyword>
<evidence type="ECO:0000256" key="6">
    <source>
        <dbReference type="ARBA" id="ARBA00022777"/>
    </source>
</evidence>
<dbReference type="CDD" id="cd00082">
    <property type="entry name" value="HisKA"/>
    <property type="match status" value="1"/>
</dbReference>
<reference evidence="10 11" key="1">
    <citation type="submission" date="2017-11" db="EMBL/GenBank/DDBJ databases">
        <title>Draft genome sequence of magnetotactic bacterium Magnetospirillum kuznetsovii LBB-42.</title>
        <authorList>
            <person name="Grouzdev D.S."/>
            <person name="Rysina M.S."/>
            <person name="Baslerov R.V."/>
            <person name="Koziaeva V."/>
        </authorList>
    </citation>
    <scope>NUCLEOTIDE SEQUENCE [LARGE SCALE GENOMIC DNA]</scope>
    <source>
        <strain evidence="10 11">LBB-42</strain>
    </source>
</reference>
<dbReference type="EC" id="2.7.13.3" evidence="3"/>
<dbReference type="InterPro" id="IPR036890">
    <property type="entry name" value="HATPase_C_sf"/>
</dbReference>
<dbReference type="EMBL" id="PGTO01000002">
    <property type="protein sequence ID" value="RAU23442.1"/>
    <property type="molecule type" value="Genomic_DNA"/>
</dbReference>
<dbReference type="Pfam" id="PF02518">
    <property type="entry name" value="HATPase_c"/>
    <property type="match status" value="1"/>
</dbReference>
<dbReference type="InterPro" id="IPR052162">
    <property type="entry name" value="Sensor_kinase/Photoreceptor"/>
</dbReference>
<feature type="transmembrane region" description="Helical" evidence="7">
    <location>
        <begin position="150"/>
        <end position="171"/>
    </location>
</feature>
<dbReference type="SMART" id="SM00387">
    <property type="entry name" value="HATPase_c"/>
    <property type="match status" value="1"/>
</dbReference>
<dbReference type="Proteomes" id="UP000251075">
    <property type="component" value="Unassembled WGS sequence"/>
</dbReference>
<organism evidence="10 11">
    <name type="scientific">Paramagnetospirillum kuznetsovii</name>
    <dbReference type="NCBI Taxonomy" id="2053833"/>
    <lineage>
        <taxon>Bacteria</taxon>
        <taxon>Pseudomonadati</taxon>
        <taxon>Pseudomonadota</taxon>
        <taxon>Alphaproteobacteria</taxon>
        <taxon>Rhodospirillales</taxon>
        <taxon>Magnetospirillaceae</taxon>
        <taxon>Paramagnetospirillum</taxon>
    </lineage>
</organism>
<dbReference type="SUPFAM" id="SSF55874">
    <property type="entry name" value="ATPase domain of HSP90 chaperone/DNA topoisomerase II/histidine kinase"/>
    <property type="match status" value="1"/>
</dbReference>
<feature type="transmembrane region" description="Helical" evidence="7">
    <location>
        <begin position="20"/>
        <end position="41"/>
    </location>
</feature>
<dbReference type="GO" id="GO:0000155">
    <property type="term" value="F:phosphorelay sensor kinase activity"/>
    <property type="evidence" value="ECO:0007669"/>
    <property type="project" value="InterPro"/>
</dbReference>
<dbReference type="PROSITE" id="PS50109">
    <property type="entry name" value="HIS_KIN"/>
    <property type="match status" value="1"/>
</dbReference>
<dbReference type="Gene3D" id="6.10.340.10">
    <property type="match status" value="1"/>
</dbReference>
<dbReference type="SMART" id="SM00388">
    <property type="entry name" value="HisKA"/>
    <property type="match status" value="1"/>
</dbReference>
<keyword evidence="6 10" id="KW-0418">Kinase</keyword>
<dbReference type="InterPro" id="IPR003660">
    <property type="entry name" value="HAMP_dom"/>
</dbReference>
<dbReference type="InterPro" id="IPR003594">
    <property type="entry name" value="HATPase_dom"/>
</dbReference>
<dbReference type="FunFam" id="3.30.565.10:FF:000006">
    <property type="entry name" value="Sensor histidine kinase WalK"/>
    <property type="match status" value="1"/>
</dbReference>
<comment type="caution">
    <text evidence="10">The sequence shown here is derived from an EMBL/GenBank/DDBJ whole genome shotgun (WGS) entry which is preliminary data.</text>
</comment>
<evidence type="ECO:0000259" key="9">
    <source>
        <dbReference type="PROSITE" id="PS50885"/>
    </source>
</evidence>
<dbReference type="Gene3D" id="1.10.287.130">
    <property type="match status" value="1"/>
</dbReference>
<evidence type="ECO:0000313" key="11">
    <source>
        <dbReference type="Proteomes" id="UP000251075"/>
    </source>
</evidence>
<dbReference type="Gene3D" id="3.30.450.20">
    <property type="entry name" value="PAS domain"/>
    <property type="match status" value="1"/>
</dbReference>
<dbReference type="PANTHER" id="PTHR43304:SF1">
    <property type="entry name" value="PAC DOMAIN-CONTAINING PROTEIN"/>
    <property type="match status" value="1"/>
</dbReference>
<dbReference type="InterPro" id="IPR036097">
    <property type="entry name" value="HisK_dim/P_sf"/>
</dbReference>
<dbReference type="SUPFAM" id="SSF47384">
    <property type="entry name" value="Homodimeric domain of signal transducing histidine kinase"/>
    <property type="match status" value="1"/>
</dbReference>
<name>A0A364P273_9PROT</name>
<dbReference type="InterPro" id="IPR005467">
    <property type="entry name" value="His_kinase_dom"/>
</dbReference>
<comment type="subcellular location">
    <subcellularLocation>
        <location evidence="2">Membrane</location>
    </subcellularLocation>
</comment>
<dbReference type="AlphaFoldDB" id="A0A364P273"/>
<evidence type="ECO:0000313" key="10">
    <source>
        <dbReference type="EMBL" id="RAU23442.1"/>
    </source>
</evidence>
<keyword evidence="5" id="KW-0808">Transferase</keyword>
<dbReference type="Gene3D" id="3.30.565.10">
    <property type="entry name" value="Histidine kinase-like ATPase, C-terminal domain"/>
    <property type="match status" value="1"/>
</dbReference>
<keyword evidence="7" id="KW-0472">Membrane</keyword>
<evidence type="ECO:0000259" key="8">
    <source>
        <dbReference type="PROSITE" id="PS50109"/>
    </source>
</evidence>